<evidence type="ECO:0000313" key="3">
    <source>
        <dbReference type="Proteomes" id="UP000663193"/>
    </source>
</evidence>
<accession>A0A7U2HXL8</accession>
<feature type="region of interest" description="Disordered" evidence="1">
    <location>
        <begin position="86"/>
        <end position="120"/>
    </location>
</feature>
<dbReference type="Proteomes" id="UP000663193">
    <property type="component" value="Chromosome 5"/>
</dbReference>
<reference evidence="3" key="1">
    <citation type="journal article" date="2021" name="BMC Genomics">
        <title>Chromosome-level genome assembly and manually-curated proteome of model necrotroph Parastagonospora nodorum Sn15 reveals a genome-wide trove of candidate effector homologs, and redundancy of virulence-related functions within an accessory chromosome.</title>
        <authorList>
            <person name="Bertazzoni S."/>
            <person name="Jones D.A.B."/>
            <person name="Phan H.T."/>
            <person name="Tan K.-C."/>
            <person name="Hane J.K."/>
        </authorList>
    </citation>
    <scope>NUCLEOTIDE SEQUENCE [LARGE SCALE GENOMIC DNA]</scope>
    <source>
        <strain evidence="3">SN15 / ATCC MYA-4574 / FGSC 10173)</strain>
    </source>
</reference>
<protein>
    <submittedName>
        <fullName evidence="2">Uncharacterized protein</fullName>
    </submittedName>
</protein>
<proteinExistence type="predicted"/>
<evidence type="ECO:0000256" key="1">
    <source>
        <dbReference type="SAM" id="MobiDB-lite"/>
    </source>
</evidence>
<dbReference type="EMBL" id="CP069027">
    <property type="protein sequence ID" value="QRC95640.1"/>
    <property type="molecule type" value="Genomic_DNA"/>
</dbReference>
<name>A0A7U2HXL8_PHANO</name>
<dbReference type="AlphaFoldDB" id="A0A7U2HXL8"/>
<keyword evidence="3" id="KW-1185">Reference proteome</keyword>
<dbReference type="VEuPathDB" id="FungiDB:JI435_407720"/>
<sequence>MLSVTAFLHLNASQPSYKLRFSAASAQDITQPAQILSLSSNTTVLTSLVTVPETSRSVSPTRQRAGVDPQSGKLLEIHTSVHILHTVSGPNAGAPRSKAPERTTKTRKNTMATSEAWMCR</sequence>
<gene>
    <name evidence="2" type="ORF">JI435_407720</name>
</gene>
<organism evidence="2 3">
    <name type="scientific">Phaeosphaeria nodorum (strain SN15 / ATCC MYA-4574 / FGSC 10173)</name>
    <name type="common">Glume blotch fungus</name>
    <name type="synonym">Parastagonospora nodorum</name>
    <dbReference type="NCBI Taxonomy" id="321614"/>
    <lineage>
        <taxon>Eukaryota</taxon>
        <taxon>Fungi</taxon>
        <taxon>Dikarya</taxon>
        <taxon>Ascomycota</taxon>
        <taxon>Pezizomycotina</taxon>
        <taxon>Dothideomycetes</taxon>
        <taxon>Pleosporomycetidae</taxon>
        <taxon>Pleosporales</taxon>
        <taxon>Pleosporineae</taxon>
        <taxon>Phaeosphaeriaceae</taxon>
        <taxon>Parastagonospora</taxon>
    </lineage>
</organism>
<evidence type="ECO:0000313" key="2">
    <source>
        <dbReference type="EMBL" id="QRC95640.1"/>
    </source>
</evidence>